<feature type="transmembrane region" description="Helical" evidence="1">
    <location>
        <begin position="606"/>
        <end position="623"/>
    </location>
</feature>
<comment type="caution">
    <text evidence="2">The sequence shown here is derived from an EMBL/GenBank/DDBJ whole genome shotgun (WGS) entry which is preliminary data.</text>
</comment>
<dbReference type="AlphaFoldDB" id="A0A8S1KSD8"/>
<feature type="transmembrane region" description="Helical" evidence="1">
    <location>
        <begin position="291"/>
        <end position="311"/>
    </location>
</feature>
<reference evidence="2" key="1">
    <citation type="submission" date="2021-01" db="EMBL/GenBank/DDBJ databases">
        <authorList>
            <consortium name="Genoscope - CEA"/>
            <person name="William W."/>
        </authorList>
    </citation>
    <scope>NUCLEOTIDE SEQUENCE</scope>
</reference>
<dbReference type="EMBL" id="CAJJDN010000010">
    <property type="protein sequence ID" value="CAD8056825.1"/>
    <property type="molecule type" value="Genomic_DNA"/>
</dbReference>
<proteinExistence type="predicted"/>
<keyword evidence="1" id="KW-0472">Membrane</keyword>
<feature type="transmembrane region" description="Helical" evidence="1">
    <location>
        <begin position="111"/>
        <end position="130"/>
    </location>
</feature>
<name>A0A8S1KSD8_9CILI</name>
<dbReference type="OrthoDB" id="292082at2759"/>
<gene>
    <name evidence="2" type="ORF">PSON_ATCC_30995.1.T0100477</name>
</gene>
<evidence type="ECO:0000313" key="2">
    <source>
        <dbReference type="EMBL" id="CAD8056825.1"/>
    </source>
</evidence>
<keyword evidence="1" id="KW-0812">Transmembrane</keyword>
<protein>
    <submittedName>
        <fullName evidence="2">Uncharacterized protein</fullName>
    </submittedName>
</protein>
<feature type="transmembrane region" description="Helical" evidence="1">
    <location>
        <begin position="36"/>
        <end position="58"/>
    </location>
</feature>
<feature type="transmembrane region" description="Helical" evidence="1">
    <location>
        <begin position="466"/>
        <end position="484"/>
    </location>
</feature>
<feature type="transmembrane region" description="Helical" evidence="1">
    <location>
        <begin position="323"/>
        <end position="344"/>
    </location>
</feature>
<organism evidence="2 3">
    <name type="scientific">Paramecium sonneborni</name>
    <dbReference type="NCBI Taxonomy" id="65129"/>
    <lineage>
        <taxon>Eukaryota</taxon>
        <taxon>Sar</taxon>
        <taxon>Alveolata</taxon>
        <taxon>Ciliophora</taxon>
        <taxon>Intramacronucleata</taxon>
        <taxon>Oligohymenophorea</taxon>
        <taxon>Peniculida</taxon>
        <taxon>Parameciidae</taxon>
        <taxon>Paramecium</taxon>
    </lineage>
</organism>
<dbReference type="Proteomes" id="UP000692954">
    <property type="component" value="Unassembled WGS sequence"/>
</dbReference>
<keyword evidence="1" id="KW-1133">Transmembrane helix</keyword>
<accession>A0A8S1KSD8</accession>
<keyword evidence="3" id="KW-1185">Reference proteome</keyword>
<feature type="transmembrane region" description="Helical" evidence="1">
    <location>
        <begin position="78"/>
        <end position="99"/>
    </location>
</feature>
<evidence type="ECO:0000256" key="1">
    <source>
        <dbReference type="SAM" id="Phobius"/>
    </source>
</evidence>
<evidence type="ECO:0000313" key="3">
    <source>
        <dbReference type="Proteomes" id="UP000692954"/>
    </source>
</evidence>
<feature type="transmembrane region" description="Helical" evidence="1">
    <location>
        <begin position="428"/>
        <end position="446"/>
    </location>
</feature>
<sequence>MSSPDNQNRTRQEKKEILFENLDVKSIEWRPYRCFIILYLFNATIALPYFTLKLFYLYIQQIGKSIRFFRLVQGLKTIIFFVCDLAMTLSILMMYILVGFRYKQTINYEDWAISCLIFLQSQILMSSYVLTISIDRKELDFDFLISEANMSKLGLGRLYQKLLHQNLSSDKQEEQKQENLYKQIRDAMETENIDSTLYYIALESDPGICTIDDITTLSDQSIIELIERARKQLQKQHDIPFDRKQFEQSATKLQILKELRVLGFRGYRHAIDNFLWPHYDYIKVKQEKEPASILFIYFIVLFAKGSFPLYLLLQSDNTQEIEFIFFVCFLGMYLNMIILLIDLIKCNDIQGKRYILNVLQTLIIPNKAQDQVEDENESANEEIPDDLPYNSDFKLDFSCNLSLESWDNMRRLTLLIDNDWMDYNEAQIAFIFLYFIYLYMNLSSVFLDFDLIPVLHSFFQDPILEWNMIVDFTCLALLFLNRVYQGTLYNQTFENIIESIKKIETVYADKKALFEFYFSSNLMENIQNETYRKITQKIYCSACDKVLYTLASKGIQEISLLEFLMLAKSQAKQRVFQLCATMKKVKDQIEFDNDNYSHKMLGIYKSNIWTVISTFGFLGYVFFRGKIKAYLNKHKAKQL</sequence>